<protein>
    <submittedName>
        <fullName evidence="1">Uncharacterized protein</fullName>
    </submittedName>
</protein>
<dbReference type="AlphaFoldDB" id="A0A7D9IIR1"/>
<comment type="caution">
    <text evidence="1">The sequence shown here is derived from an EMBL/GenBank/DDBJ whole genome shotgun (WGS) entry which is preliminary data.</text>
</comment>
<organism evidence="1 2">
    <name type="scientific">Paramuricea clavata</name>
    <name type="common">Red gorgonian</name>
    <name type="synonym">Violescent sea-whip</name>
    <dbReference type="NCBI Taxonomy" id="317549"/>
    <lineage>
        <taxon>Eukaryota</taxon>
        <taxon>Metazoa</taxon>
        <taxon>Cnidaria</taxon>
        <taxon>Anthozoa</taxon>
        <taxon>Octocorallia</taxon>
        <taxon>Malacalcyonacea</taxon>
        <taxon>Plexauridae</taxon>
        <taxon>Paramuricea</taxon>
    </lineage>
</organism>
<evidence type="ECO:0000313" key="2">
    <source>
        <dbReference type="Proteomes" id="UP001152795"/>
    </source>
</evidence>
<dbReference type="Proteomes" id="UP001152795">
    <property type="component" value="Unassembled WGS sequence"/>
</dbReference>
<reference evidence="1" key="1">
    <citation type="submission" date="2020-04" db="EMBL/GenBank/DDBJ databases">
        <authorList>
            <person name="Alioto T."/>
            <person name="Alioto T."/>
            <person name="Gomez Garrido J."/>
        </authorList>
    </citation>
    <scope>NUCLEOTIDE SEQUENCE</scope>
    <source>
        <strain evidence="1">A484AB</strain>
    </source>
</reference>
<keyword evidence="2" id="KW-1185">Reference proteome</keyword>
<sequence>MKYFAIAVIFGLFAISQAMPVEEDSREKRFNPFLFGALKLAQGACSGITNSGQPVDPLIGRACTCLNAAGGLLGDESMSSEDKRFLFGGGFNLNVAIGQVMNIVKNVCGSAPPQFADLCQCITG</sequence>
<dbReference type="EMBL" id="CACRXK020005540">
    <property type="protein sequence ID" value="CAB4006565.1"/>
    <property type="molecule type" value="Genomic_DNA"/>
</dbReference>
<accession>A0A7D9IIR1</accession>
<gene>
    <name evidence="1" type="ORF">PACLA_8A067401</name>
</gene>
<evidence type="ECO:0000313" key="1">
    <source>
        <dbReference type="EMBL" id="CAB4006565.1"/>
    </source>
</evidence>
<dbReference type="OrthoDB" id="10473895at2759"/>
<proteinExistence type="predicted"/>
<name>A0A7D9IIR1_PARCT</name>